<protein>
    <submittedName>
        <fullName evidence="1">Uncharacterized protein</fullName>
    </submittedName>
</protein>
<dbReference type="EMBL" id="WUQX01000001">
    <property type="protein sequence ID" value="MXP76517.1"/>
    <property type="molecule type" value="Genomic_DNA"/>
</dbReference>
<gene>
    <name evidence="1" type="ORF">GN277_14280</name>
</gene>
<sequence length="57" mass="6369">MLIDDEWNGLADLLANLIAKYASELGIDGMPDASRNKEYGSDSNIHQNRTFVVSENR</sequence>
<dbReference type="Proteomes" id="UP000460412">
    <property type="component" value="Unassembled WGS sequence"/>
</dbReference>
<reference evidence="1 2" key="1">
    <citation type="submission" date="2019-12" db="EMBL/GenBank/DDBJ databases">
        <title>Sporaefaciens musculi gen. nov., sp. nov., a novel bacterium isolated from the caecum of an obese mouse.</title>
        <authorList>
            <person name="Rasmussen T.S."/>
            <person name="Streidl T."/>
            <person name="Hitch T.C.A."/>
            <person name="Wortmann E."/>
            <person name="Deptula P."/>
            <person name="Hansen M."/>
            <person name="Nielsen D.S."/>
            <person name="Clavel T."/>
            <person name="Vogensen F.K."/>
        </authorList>
    </citation>
    <scope>NUCLEOTIDE SEQUENCE [LARGE SCALE GENOMIC DNA]</scope>
    <source>
        <strain evidence="1 2">WCA-9-b2</strain>
    </source>
</reference>
<comment type="caution">
    <text evidence="1">The sequence shown here is derived from an EMBL/GenBank/DDBJ whole genome shotgun (WGS) entry which is preliminary data.</text>
</comment>
<evidence type="ECO:0000313" key="1">
    <source>
        <dbReference type="EMBL" id="MXP76517.1"/>
    </source>
</evidence>
<organism evidence="1 2">
    <name type="scientific">Sporofaciens musculi</name>
    <dbReference type="NCBI Taxonomy" id="2681861"/>
    <lineage>
        <taxon>Bacteria</taxon>
        <taxon>Bacillati</taxon>
        <taxon>Bacillota</taxon>
        <taxon>Clostridia</taxon>
        <taxon>Lachnospirales</taxon>
        <taxon>Lachnospiraceae</taxon>
        <taxon>Sporofaciens</taxon>
    </lineage>
</organism>
<keyword evidence="2" id="KW-1185">Reference proteome</keyword>
<evidence type="ECO:0000313" key="2">
    <source>
        <dbReference type="Proteomes" id="UP000460412"/>
    </source>
</evidence>
<proteinExistence type="predicted"/>
<dbReference type="RefSeq" id="WP_159751647.1">
    <property type="nucleotide sequence ID" value="NZ_WUQX01000001.1"/>
</dbReference>
<name>A0A7X3MHU8_9FIRM</name>
<accession>A0A7X3MHU8</accession>
<dbReference type="AlphaFoldDB" id="A0A7X3MHU8"/>